<dbReference type="InterPro" id="IPR050099">
    <property type="entry name" value="SIS_GmhA/DiaA_subfam"/>
</dbReference>
<feature type="domain" description="SIS" evidence="1">
    <location>
        <begin position="47"/>
        <end position="208"/>
    </location>
</feature>
<gene>
    <name evidence="2" type="ORF">A2Z33_04065</name>
</gene>
<reference evidence="2 3" key="1">
    <citation type="journal article" date="2016" name="Nat. Commun.">
        <title>Thousands of microbial genomes shed light on interconnected biogeochemical processes in an aquifer system.</title>
        <authorList>
            <person name="Anantharaman K."/>
            <person name="Brown C.T."/>
            <person name="Hug L.A."/>
            <person name="Sharon I."/>
            <person name="Castelle C.J."/>
            <person name="Probst A.J."/>
            <person name="Thomas B.C."/>
            <person name="Singh A."/>
            <person name="Wilkins M.J."/>
            <person name="Karaoz U."/>
            <person name="Brodie E.L."/>
            <person name="Williams K.H."/>
            <person name="Hubbard S.S."/>
            <person name="Banfield J.F."/>
        </authorList>
    </citation>
    <scope>NUCLEOTIDE SEQUENCE [LARGE SCALE GENOMIC DNA]</scope>
</reference>
<evidence type="ECO:0000259" key="1">
    <source>
        <dbReference type="PROSITE" id="PS51464"/>
    </source>
</evidence>
<dbReference type="AlphaFoldDB" id="A0A1F5YWE5"/>
<dbReference type="GO" id="GO:0097367">
    <property type="term" value="F:carbohydrate derivative binding"/>
    <property type="evidence" value="ECO:0007669"/>
    <property type="project" value="InterPro"/>
</dbReference>
<dbReference type="CDD" id="cd05006">
    <property type="entry name" value="SIS_GmhA"/>
    <property type="match status" value="1"/>
</dbReference>
<dbReference type="PANTHER" id="PTHR30390">
    <property type="entry name" value="SEDOHEPTULOSE 7-PHOSPHATE ISOMERASE / DNAA INITIATOR-ASSOCIATING FACTOR FOR REPLICATION INITIATION"/>
    <property type="match status" value="1"/>
</dbReference>
<dbReference type="InterPro" id="IPR046348">
    <property type="entry name" value="SIS_dom_sf"/>
</dbReference>
<dbReference type="InterPro" id="IPR035461">
    <property type="entry name" value="GmhA/DiaA"/>
</dbReference>
<dbReference type="Gene3D" id="3.40.50.10490">
    <property type="entry name" value="Glucose-6-phosphate isomerase like protein, domain 1"/>
    <property type="match status" value="1"/>
</dbReference>
<dbReference type="EMBL" id="MFJD01000004">
    <property type="protein sequence ID" value="OGG04297.1"/>
    <property type="molecule type" value="Genomic_DNA"/>
</dbReference>
<accession>A0A1F5YWE5</accession>
<evidence type="ECO:0000313" key="3">
    <source>
        <dbReference type="Proteomes" id="UP000178448"/>
    </source>
</evidence>
<dbReference type="SUPFAM" id="SSF53697">
    <property type="entry name" value="SIS domain"/>
    <property type="match status" value="1"/>
</dbReference>
<dbReference type="STRING" id="1798374.A2Z33_04065"/>
<evidence type="ECO:0000313" key="2">
    <source>
        <dbReference type="EMBL" id="OGG04297.1"/>
    </source>
</evidence>
<sequence length="226" mass="24498">MPKTKAANTISPVNQILEDHISSYIMELIRCLVMLDKIKIGEAVGILTQAYRDGKKVFIIGNGGSASNASHMSCDLSKGTLSRIYDDSEPRFKAYSLTDNVAIMTAFGNDLSYEDIFVQQLRNLVESGDVVIALSGSGNSPNVIKAVLYARKCQAKTIGFLGFKTGGKLAAIVDCAVIADSNKYGQCEDIQLILDHILTSWLAIVKAEHDNGNKGRRKAGRPRKTG</sequence>
<protein>
    <recommendedName>
        <fullName evidence="1">SIS domain-containing protein</fullName>
    </recommendedName>
</protein>
<proteinExistence type="predicted"/>
<dbReference type="Pfam" id="PF13580">
    <property type="entry name" value="SIS_2"/>
    <property type="match status" value="1"/>
</dbReference>
<organism evidence="2 3">
    <name type="scientific">Candidatus Gottesmanbacteria bacterium RBG_16_52_11</name>
    <dbReference type="NCBI Taxonomy" id="1798374"/>
    <lineage>
        <taxon>Bacteria</taxon>
        <taxon>Candidatus Gottesmaniibacteriota</taxon>
    </lineage>
</organism>
<name>A0A1F5YWE5_9BACT</name>
<dbReference type="PANTHER" id="PTHR30390:SF8">
    <property type="entry name" value="SUGAR ISOMERASE (SIS)"/>
    <property type="match status" value="1"/>
</dbReference>
<dbReference type="Proteomes" id="UP000178448">
    <property type="component" value="Unassembled WGS sequence"/>
</dbReference>
<dbReference type="PROSITE" id="PS51464">
    <property type="entry name" value="SIS"/>
    <property type="match status" value="1"/>
</dbReference>
<comment type="caution">
    <text evidence="2">The sequence shown here is derived from an EMBL/GenBank/DDBJ whole genome shotgun (WGS) entry which is preliminary data.</text>
</comment>
<dbReference type="InterPro" id="IPR001347">
    <property type="entry name" value="SIS_dom"/>
</dbReference>
<dbReference type="GO" id="GO:1901135">
    <property type="term" value="P:carbohydrate derivative metabolic process"/>
    <property type="evidence" value="ECO:0007669"/>
    <property type="project" value="InterPro"/>
</dbReference>